<dbReference type="EMBL" id="KV453917">
    <property type="protein sequence ID" value="ODV76818.1"/>
    <property type="molecule type" value="Genomic_DNA"/>
</dbReference>
<name>A0A1E4SBG5_9ASCO</name>
<reference evidence="2" key="1">
    <citation type="submission" date="2016-05" db="EMBL/GenBank/DDBJ databases">
        <title>Comparative genomics of biotechnologically important yeasts.</title>
        <authorList>
            <consortium name="DOE Joint Genome Institute"/>
            <person name="Riley R."/>
            <person name="Haridas S."/>
            <person name="Wolfe K.H."/>
            <person name="Lopes M.R."/>
            <person name="Hittinger C.T."/>
            <person name="Goker M."/>
            <person name="Salamov A."/>
            <person name="Wisecaver J."/>
            <person name="Long T.M."/>
            <person name="Aerts A.L."/>
            <person name="Barry K."/>
            <person name="Choi C."/>
            <person name="Clum A."/>
            <person name="Coughlan A.Y."/>
            <person name="Deshpande S."/>
            <person name="Douglass A.P."/>
            <person name="Hanson S.J."/>
            <person name="Klenk H.-P."/>
            <person name="Labutti K."/>
            <person name="Lapidus A."/>
            <person name="Lindquist E."/>
            <person name="Lipzen A."/>
            <person name="Meier-Kolthoff J.P."/>
            <person name="Ohm R.A."/>
            <person name="Otillar R.P."/>
            <person name="Pangilinan J."/>
            <person name="Peng Y."/>
            <person name="Rokas A."/>
            <person name="Rosa C.A."/>
            <person name="Scheuner C."/>
            <person name="Sibirny A.A."/>
            <person name="Slot J.C."/>
            <person name="Stielow J.B."/>
            <person name="Sun H."/>
            <person name="Kurtzman C.P."/>
            <person name="Blackwell M."/>
            <person name="Grigoriev I.V."/>
            <person name="Jeffries T.W."/>
        </authorList>
    </citation>
    <scope>NUCLEOTIDE SEQUENCE [LARGE SCALE GENOMIC DNA]</scope>
    <source>
        <strain evidence="2">NRRL Y-17324</strain>
    </source>
</reference>
<dbReference type="PANTHER" id="PTHR23250:SF1">
    <property type="entry name" value="TECTONIN BETA-PROPELLER REPEAT-CONTAINING PROTEIN 1"/>
    <property type="match status" value="1"/>
</dbReference>
<sequence length="157" mass="18900">YVHLIQRLNLQLIAQHHAQNKHSHVFEVLTSFNASVLHLDIQFDFVIENQRGMKFFGIPLFSNKTLLPLLDPPNYQLLHMKPIVLSENSIVNYPLPDLDWKWTWDSWYILMYNDVDDQGWVYSNIVFNKTLSDSTWKGKYYTGNFVRRRIWVRMRER</sequence>
<dbReference type="PANTHER" id="PTHR23250">
    <property type="entry name" value="DYSFERLIN-RELATED"/>
    <property type="match status" value="1"/>
</dbReference>
<feature type="non-terminal residue" evidence="1">
    <location>
        <position position="1"/>
    </location>
</feature>
<organism evidence="1 2">
    <name type="scientific">Suhomyces tanzawaensis NRRL Y-17324</name>
    <dbReference type="NCBI Taxonomy" id="984487"/>
    <lineage>
        <taxon>Eukaryota</taxon>
        <taxon>Fungi</taxon>
        <taxon>Dikarya</taxon>
        <taxon>Ascomycota</taxon>
        <taxon>Saccharomycotina</taxon>
        <taxon>Pichiomycetes</taxon>
        <taxon>Debaryomycetaceae</taxon>
        <taxon>Suhomyces</taxon>
    </lineage>
</organism>
<dbReference type="Proteomes" id="UP000094285">
    <property type="component" value="Unassembled WGS sequence"/>
</dbReference>
<dbReference type="STRING" id="984487.A0A1E4SBG5"/>
<dbReference type="GeneID" id="30982564"/>
<proteinExistence type="predicted"/>
<evidence type="ECO:0000313" key="2">
    <source>
        <dbReference type="Proteomes" id="UP000094285"/>
    </source>
</evidence>
<dbReference type="AlphaFoldDB" id="A0A1E4SBG5"/>
<keyword evidence="2" id="KW-1185">Reference proteome</keyword>
<gene>
    <name evidence="1" type="ORF">CANTADRAFT_32017</name>
</gene>
<feature type="non-terminal residue" evidence="1">
    <location>
        <position position="157"/>
    </location>
</feature>
<evidence type="ECO:0000313" key="1">
    <source>
        <dbReference type="EMBL" id="ODV76818.1"/>
    </source>
</evidence>
<dbReference type="OrthoDB" id="72441at2759"/>
<dbReference type="InterPro" id="IPR051513">
    <property type="entry name" value="Tectonin_beta-prop"/>
</dbReference>
<dbReference type="RefSeq" id="XP_020061940.1">
    <property type="nucleotide sequence ID" value="XM_020208427.1"/>
</dbReference>
<protein>
    <submittedName>
        <fullName evidence="1">Sporulation-specific protein 73</fullName>
    </submittedName>
</protein>
<accession>A0A1E4SBG5</accession>